<evidence type="ECO:0000256" key="3">
    <source>
        <dbReference type="ARBA" id="ARBA00022989"/>
    </source>
</evidence>
<dbReference type="InterPro" id="IPR013525">
    <property type="entry name" value="ABC2_TM"/>
</dbReference>
<dbReference type="AlphaFoldDB" id="A0A6J4J281"/>
<feature type="transmembrane region" description="Helical" evidence="5">
    <location>
        <begin position="170"/>
        <end position="191"/>
    </location>
</feature>
<dbReference type="Pfam" id="PF12698">
    <property type="entry name" value="ABC2_membrane_3"/>
    <property type="match status" value="1"/>
</dbReference>
<sequence>MHNPSNVLRIATWEFRRFFRLRDLAILTLSLLGSVAVGGITAGYVRAASSKPVRVAVIHHDLLSVATAAASRVQLQSETRDRADALRQEIGRKQLDGLLIIHSARDAELLVRKSPPWRAELEQAVTAARRQMRLSDAGLSEADVHYINEPLPLRVSIHESGSPSSVAERYAALLFIGFLFLGLVLSFSFHFEAITGEKQARVTEVILSAIHPHDWMDGKIAGITATGLATVLCYAALAAISAIGVRAAGVPLPMVGGAMNPGRIVMFLTLAILALVMWNCFFAAIAAMINEPTSSSRGTLMSFPITVWLIAVPVLGNPDTTVSKIMSYIPLTSYVVLPVRLVMSEVAWWEFPLAVTLLLAAIWVLRRLAGQIFSAGMMMTGKQLTPSDAWRWLRGATA</sequence>
<accession>A0A6J4J281</accession>
<protein>
    <recommendedName>
        <fullName evidence="6">ABC-2 type transporter transmembrane domain-containing protein</fullName>
    </recommendedName>
</protein>
<evidence type="ECO:0000256" key="5">
    <source>
        <dbReference type="SAM" id="Phobius"/>
    </source>
</evidence>
<gene>
    <name evidence="7" type="ORF">AVDCRST_MAG42-3183</name>
</gene>
<feature type="domain" description="ABC-2 type transporter transmembrane" evidence="6">
    <location>
        <begin position="36"/>
        <end position="365"/>
    </location>
</feature>
<keyword evidence="3 5" id="KW-1133">Transmembrane helix</keyword>
<keyword evidence="4 5" id="KW-0472">Membrane</keyword>
<dbReference type="EMBL" id="CADCTA010000107">
    <property type="protein sequence ID" value="CAA9265919.1"/>
    <property type="molecule type" value="Genomic_DNA"/>
</dbReference>
<evidence type="ECO:0000256" key="4">
    <source>
        <dbReference type="ARBA" id="ARBA00023136"/>
    </source>
</evidence>
<evidence type="ECO:0000256" key="2">
    <source>
        <dbReference type="ARBA" id="ARBA00022692"/>
    </source>
</evidence>
<evidence type="ECO:0000259" key="6">
    <source>
        <dbReference type="Pfam" id="PF12698"/>
    </source>
</evidence>
<feature type="transmembrane region" description="Helical" evidence="5">
    <location>
        <begin position="264"/>
        <end position="286"/>
    </location>
</feature>
<name>A0A6J4J281_9BACT</name>
<reference evidence="7" key="1">
    <citation type="submission" date="2020-02" db="EMBL/GenBank/DDBJ databases">
        <authorList>
            <person name="Meier V. D."/>
        </authorList>
    </citation>
    <scope>NUCLEOTIDE SEQUENCE</scope>
    <source>
        <strain evidence="7">AVDCRST_MAG42</strain>
    </source>
</reference>
<dbReference type="GO" id="GO:0140359">
    <property type="term" value="F:ABC-type transporter activity"/>
    <property type="evidence" value="ECO:0007669"/>
    <property type="project" value="InterPro"/>
</dbReference>
<comment type="subcellular location">
    <subcellularLocation>
        <location evidence="1">Membrane</location>
        <topology evidence="1">Multi-pass membrane protein</topology>
    </subcellularLocation>
</comment>
<feature type="transmembrane region" description="Helical" evidence="5">
    <location>
        <begin position="220"/>
        <end position="244"/>
    </location>
</feature>
<feature type="transmembrane region" description="Helical" evidence="5">
    <location>
        <begin position="298"/>
        <end position="316"/>
    </location>
</feature>
<evidence type="ECO:0000256" key="1">
    <source>
        <dbReference type="ARBA" id="ARBA00004141"/>
    </source>
</evidence>
<organism evidence="7">
    <name type="scientific">uncultured Chthoniobacterales bacterium</name>
    <dbReference type="NCBI Taxonomy" id="1836801"/>
    <lineage>
        <taxon>Bacteria</taxon>
        <taxon>Pseudomonadati</taxon>
        <taxon>Verrucomicrobiota</taxon>
        <taxon>Spartobacteria</taxon>
        <taxon>Chthoniobacterales</taxon>
        <taxon>environmental samples</taxon>
    </lineage>
</organism>
<proteinExistence type="predicted"/>
<dbReference type="GO" id="GO:0016020">
    <property type="term" value="C:membrane"/>
    <property type="evidence" value="ECO:0007669"/>
    <property type="project" value="UniProtKB-SubCell"/>
</dbReference>
<keyword evidence="2 5" id="KW-0812">Transmembrane</keyword>
<feature type="transmembrane region" description="Helical" evidence="5">
    <location>
        <begin position="346"/>
        <end position="365"/>
    </location>
</feature>
<evidence type="ECO:0000313" key="7">
    <source>
        <dbReference type="EMBL" id="CAA9265919.1"/>
    </source>
</evidence>